<keyword evidence="2" id="KW-1185">Reference proteome</keyword>
<proteinExistence type="predicted"/>
<comment type="caution">
    <text evidence="1">The sequence shown here is derived from an EMBL/GenBank/DDBJ whole genome shotgun (WGS) entry which is preliminary data.</text>
</comment>
<evidence type="ECO:0000313" key="2">
    <source>
        <dbReference type="Proteomes" id="UP001221757"/>
    </source>
</evidence>
<protein>
    <submittedName>
        <fullName evidence="1">Uncharacterized protein</fullName>
    </submittedName>
</protein>
<dbReference type="EMBL" id="JARKIE010001101">
    <property type="protein sequence ID" value="KAJ7606437.1"/>
    <property type="molecule type" value="Genomic_DNA"/>
</dbReference>
<reference evidence="1" key="1">
    <citation type="submission" date="2023-03" db="EMBL/GenBank/DDBJ databases">
        <title>Massive genome expansion in bonnet fungi (Mycena s.s.) driven by repeated elements and novel gene families across ecological guilds.</title>
        <authorList>
            <consortium name="Lawrence Berkeley National Laboratory"/>
            <person name="Harder C.B."/>
            <person name="Miyauchi S."/>
            <person name="Viragh M."/>
            <person name="Kuo A."/>
            <person name="Thoen E."/>
            <person name="Andreopoulos B."/>
            <person name="Lu D."/>
            <person name="Skrede I."/>
            <person name="Drula E."/>
            <person name="Henrissat B."/>
            <person name="Morin E."/>
            <person name="Kohler A."/>
            <person name="Barry K."/>
            <person name="LaButti K."/>
            <person name="Morin E."/>
            <person name="Salamov A."/>
            <person name="Lipzen A."/>
            <person name="Mereny Z."/>
            <person name="Hegedus B."/>
            <person name="Baldrian P."/>
            <person name="Stursova M."/>
            <person name="Weitz H."/>
            <person name="Taylor A."/>
            <person name="Grigoriev I.V."/>
            <person name="Nagy L.G."/>
            <person name="Martin F."/>
            <person name="Kauserud H."/>
        </authorList>
    </citation>
    <scope>NUCLEOTIDE SEQUENCE</scope>
    <source>
        <strain evidence="1">CBHHK067</strain>
    </source>
</reference>
<evidence type="ECO:0000313" key="1">
    <source>
        <dbReference type="EMBL" id="KAJ7606437.1"/>
    </source>
</evidence>
<sequence>MEDSIIAFRESSGISLPLLEAYETSVELLPQQAMLGLDIQSRRKALTLDLTIGLATDAAACASRLNEIGKAVEFLEAGRSVFWSQALQLHTSLDDLEAVHPELAERIRNISKELEVGSHRAVSSIRILPAVDKDHMMLDKDDARYRKLNAKWVEALDEVRRQQGFERFLRPKLMNELKAAAINGPTIILNASRSSCTAFIITLSRDVQSINLENLTWNRAQLLVDLLRALLSQNDVHMIQTLTKLQGREASTGIPTPQERLEGSIETLQDHAPNEVFGWLLGELWTLIVQPVFHALELKVKSTRNCLVLF</sequence>
<accession>A0AAD7B0C6</accession>
<gene>
    <name evidence="1" type="ORF">B0H17DRAFT_1119610</name>
</gene>
<organism evidence="1 2">
    <name type="scientific">Mycena rosella</name>
    <name type="common">Pink bonnet</name>
    <name type="synonym">Agaricus rosellus</name>
    <dbReference type="NCBI Taxonomy" id="1033263"/>
    <lineage>
        <taxon>Eukaryota</taxon>
        <taxon>Fungi</taxon>
        <taxon>Dikarya</taxon>
        <taxon>Basidiomycota</taxon>
        <taxon>Agaricomycotina</taxon>
        <taxon>Agaricomycetes</taxon>
        <taxon>Agaricomycetidae</taxon>
        <taxon>Agaricales</taxon>
        <taxon>Marasmiineae</taxon>
        <taxon>Mycenaceae</taxon>
        <taxon>Mycena</taxon>
    </lineage>
</organism>
<name>A0AAD7B0C6_MYCRO</name>
<dbReference type="Proteomes" id="UP001221757">
    <property type="component" value="Unassembled WGS sequence"/>
</dbReference>
<dbReference type="AlphaFoldDB" id="A0AAD7B0C6"/>